<evidence type="ECO:0000256" key="1">
    <source>
        <dbReference type="ARBA" id="ARBA00022814"/>
    </source>
</evidence>
<dbReference type="EMBL" id="JBGCUO010000001">
    <property type="protein sequence ID" value="MEY1661640.1"/>
    <property type="molecule type" value="Genomic_DNA"/>
</dbReference>
<reference evidence="5 6" key="1">
    <citation type="submission" date="2024-07" db="EMBL/GenBank/DDBJ databases">
        <authorList>
            <person name="Ren Q."/>
        </authorList>
    </citation>
    <scope>NUCLEOTIDE SEQUENCE [LARGE SCALE GENOMIC DNA]</scope>
    <source>
        <strain evidence="5 6">REN37</strain>
    </source>
</reference>
<dbReference type="InterPro" id="IPR006645">
    <property type="entry name" value="NGN-like_dom"/>
</dbReference>
<gene>
    <name evidence="5" type="primary">rfaH</name>
    <name evidence="5" type="ORF">AB5I84_05695</name>
</gene>
<comment type="caution">
    <text evidence="5">The sequence shown here is derived from an EMBL/GenBank/DDBJ whole genome shotgun (WGS) entry which is preliminary data.</text>
</comment>
<keyword evidence="6" id="KW-1185">Reference proteome</keyword>
<dbReference type="SUPFAM" id="SSF82679">
    <property type="entry name" value="N-utilization substance G protein NusG, N-terminal domain"/>
    <property type="match status" value="1"/>
</dbReference>
<organism evidence="5 6">
    <name type="scientific">Isoalcanivorax beigongshangi</name>
    <dbReference type="NCBI Taxonomy" id="3238810"/>
    <lineage>
        <taxon>Bacteria</taxon>
        <taxon>Pseudomonadati</taxon>
        <taxon>Pseudomonadota</taxon>
        <taxon>Gammaproteobacteria</taxon>
        <taxon>Oceanospirillales</taxon>
        <taxon>Alcanivoracaceae</taxon>
        <taxon>Isoalcanivorax</taxon>
    </lineage>
</organism>
<name>A0ABV4AFN2_9GAMM</name>
<evidence type="ECO:0000313" key="6">
    <source>
        <dbReference type="Proteomes" id="UP001562065"/>
    </source>
</evidence>
<dbReference type="Proteomes" id="UP001562065">
    <property type="component" value="Unassembled WGS sequence"/>
</dbReference>
<dbReference type="InterPro" id="IPR043425">
    <property type="entry name" value="NusG-like"/>
</dbReference>
<evidence type="ECO:0000313" key="5">
    <source>
        <dbReference type="EMBL" id="MEY1661640.1"/>
    </source>
</evidence>
<dbReference type="InterPro" id="IPR010215">
    <property type="entry name" value="Transcription_antiterm_RfaH"/>
</dbReference>
<evidence type="ECO:0000256" key="2">
    <source>
        <dbReference type="ARBA" id="ARBA00023015"/>
    </source>
</evidence>
<dbReference type="RefSeq" id="WP_369454890.1">
    <property type="nucleotide sequence ID" value="NZ_JBGCUO010000001.1"/>
</dbReference>
<dbReference type="PANTHER" id="PTHR30265">
    <property type="entry name" value="RHO-INTERACTING TRANSCRIPTION TERMINATION FACTOR NUSG"/>
    <property type="match status" value="1"/>
</dbReference>
<feature type="domain" description="NusG-like N-terminal" evidence="4">
    <location>
        <begin position="1"/>
        <end position="100"/>
    </location>
</feature>
<dbReference type="NCBIfam" id="TIGR01955">
    <property type="entry name" value="RfaH"/>
    <property type="match status" value="1"/>
</dbReference>
<dbReference type="Gene3D" id="3.30.70.940">
    <property type="entry name" value="NusG, N-terminal domain"/>
    <property type="match status" value="1"/>
</dbReference>
<dbReference type="InterPro" id="IPR036735">
    <property type="entry name" value="NGN_dom_sf"/>
</dbReference>
<evidence type="ECO:0000259" key="4">
    <source>
        <dbReference type="SMART" id="SM00738"/>
    </source>
</evidence>
<dbReference type="Pfam" id="PF02357">
    <property type="entry name" value="NusG"/>
    <property type="match status" value="1"/>
</dbReference>
<protein>
    <submittedName>
        <fullName evidence="5">Transcription/translation regulatory transformer protein RfaH</fullName>
    </submittedName>
</protein>
<keyword evidence="1" id="KW-0889">Transcription antitermination</keyword>
<evidence type="ECO:0000256" key="3">
    <source>
        <dbReference type="ARBA" id="ARBA00023163"/>
    </source>
</evidence>
<sequence>MAWYLLQTKARQERRALLHLQQQNYSCYLPEIRQERLQGTQHVVEASPLFPGYLFIELEHVGQSWAPIRSTRGVLRLVGFGTAAPLALPDGWVEALRLRLLLQRGDAAEPILKAGDKVLLTTGAFAGMEAVFDCYDGQQRAIILLRCMETLQRVGVPLDSLSKDR</sequence>
<dbReference type="CDD" id="cd09892">
    <property type="entry name" value="NGN_SP_RfaH"/>
    <property type="match status" value="1"/>
</dbReference>
<keyword evidence="3" id="KW-0804">Transcription</keyword>
<accession>A0ABV4AFN2</accession>
<proteinExistence type="predicted"/>
<dbReference type="SMART" id="SM00738">
    <property type="entry name" value="NGN"/>
    <property type="match status" value="1"/>
</dbReference>
<keyword evidence="2" id="KW-0805">Transcription regulation</keyword>
<dbReference type="PANTHER" id="PTHR30265:SF7">
    <property type="entry name" value="TRANSCRIPTION ANTITERMINATION PROTEIN RFAH"/>
    <property type="match status" value="1"/>
</dbReference>